<dbReference type="RefSeq" id="WP_345595877.1">
    <property type="nucleotide sequence ID" value="NZ_BAABCQ010000133.1"/>
</dbReference>
<protein>
    <recommendedName>
        <fullName evidence="4">RloB-like protein</fullName>
    </recommendedName>
</protein>
<accession>A0ABP7RM02</accession>
<dbReference type="EMBL" id="BAABCQ010000133">
    <property type="protein sequence ID" value="GAA3999467.1"/>
    <property type="molecule type" value="Genomic_DNA"/>
</dbReference>
<feature type="compositionally biased region" description="Low complexity" evidence="1">
    <location>
        <begin position="1"/>
        <end position="12"/>
    </location>
</feature>
<organism evidence="2 3">
    <name type="scientific">Streptomyces marokkonensis</name>
    <dbReference type="NCBI Taxonomy" id="324855"/>
    <lineage>
        <taxon>Bacteria</taxon>
        <taxon>Bacillati</taxon>
        <taxon>Actinomycetota</taxon>
        <taxon>Actinomycetes</taxon>
        <taxon>Kitasatosporales</taxon>
        <taxon>Streptomycetaceae</taxon>
        <taxon>Streptomyces</taxon>
    </lineage>
</organism>
<dbReference type="Proteomes" id="UP001500034">
    <property type="component" value="Unassembled WGS sequence"/>
</dbReference>
<evidence type="ECO:0000313" key="3">
    <source>
        <dbReference type="Proteomes" id="UP001500034"/>
    </source>
</evidence>
<name>A0ABP7RM02_9ACTN</name>
<evidence type="ECO:0000313" key="2">
    <source>
        <dbReference type="EMBL" id="GAA3999467.1"/>
    </source>
</evidence>
<feature type="region of interest" description="Disordered" evidence="1">
    <location>
        <begin position="171"/>
        <end position="202"/>
    </location>
</feature>
<evidence type="ECO:0000256" key="1">
    <source>
        <dbReference type="SAM" id="MobiDB-lite"/>
    </source>
</evidence>
<keyword evidence="3" id="KW-1185">Reference proteome</keyword>
<gene>
    <name evidence="2" type="ORF">GCM10022384_53120</name>
</gene>
<feature type="region of interest" description="Disordered" evidence="1">
    <location>
        <begin position="1"/>
        <end position="24"/>
    </location>
</feature>
<evidence type="ECO:0008006" key="4">
    <source>
        <dbReference type="Google" id="ProtNLM"/>
    </source>
</evidence>
<sequence length="280" mass="31773">MSRAQQNRNQPGNRRRRRRDWEAAPSVRRPAQFYGDESRRVVYVAAEGERTERDYVTLLNSAYGEREKFFLKFSETRKGLRPTEVVALVLASASAPEDEKWALFDRDALDNRDQDIPEAMRDAAKHGVQVALSHPSFELWLLLHFQQFTGQEGGISDTVVQRLRAHREAKGFEHYDTGSGDQGKGITEEQGRTLTDPDKQREKTAVRNARKLVGMCAHGGCSGRGVDHSAIPGPRTETYEQWTRRSGHAENCDPLKRDPSSDVWRLLVRLGIVEDETRSG</sequence>
<reference evidence="3" key="1">
    <citation type="journal article" date="2019" name="Int. J. Syst. Evol. Microbiol.">
        <title>The Global Catalogue of Microorganisms (GCM) 10K type strain sequencing project: providing services to taxonomists for standard genome sequencing and annotation.</title>
        <authorList>
            <consortium name="The Broad Institute Genomics Platform"/>
            <consortium name="The Broad Institute Genome Sequencing Center for Infectious Disease"/>
            <person name="Wu L."/>
            <person name="Ma J."/>
        </authorList>
    </citation>
    <scope>NUCLEOTIDE SEQUENCE [LARGE SCALE GENOMIC DNA]</scope>
    <source>
        <strain evidence="3">JCM 17027</strain>
    </source>
</reference>
<dbReference type="InterPro" id="IPR025591">
    <property type="entry name" value="RloB"/>
</dbReference>
<proteinExistence type="predicted"/>
<comment type="caution">
    <text evidence="2">The sequence shown here is derived from an EMBL/GenBank/DDBJ whole genome shotgun (WGS) entry which is preliminary data.</text>
</comment>
<dbReference type="Pfam" id="PF13707">
    <property type="entry name" value="RloB"/>
    <property type="match status" value="1"/>
</dbReference>
<feature type="compositionally biased region" description="Basic and acidic residues" evidence="1">
    <location>
        <begin position="186"/>
        <end position="202"/>
    </location>
</feature>